<proteinExistence type="predicted"/>
<dbReference type="STRING" id="1163406.A0A0L0NA91"/>
<comment type="caution">
    <text evidence="2">The sequence shown here is derived from an EMBL/GenBank/DDBJ whole genome shotgun (WGS) entry which is preliminary data.</text>
</comment>
<organism evidence="2 3">
    <name type="scientific">Tolypocladium ophioglossoides (strain CBS 100239)</name>
    <name type="common">Snaketongue truffleclub</name>
    <name type="synonym">Elaphocordyceps ophioglossoides</name>
    <dbReference type="NCBI Taxonomy" id="1163406"/>
    <lineage>
        <taxon>Eukaryota</taxon>
        <taxon>Fungi</taxon>
        <taxon>Dikarya</taxon>
        <taxon>Ascomycota</taxon>
        <taxon>Pezizomycotina</taxon>
        <taxon>Sordariomycetes</taxon>
        <taxon>Hypocreomycetidae</taxon>
        <taxon>Hypocreales</taxon>
        <taxon>Ophiocordycipitaceae</taxon>
        <taxon>Tolypocladium</taxon>
    </lineage>
</organism>
<gene>
    <name evidence="2" type="ORF">TOPH_04412</name>
</gene>
<sequence length="311" mass="34479">MAHSYYDTIKNPSTFVQKGRGKANFTTLYQAGDWEGAATRLIHVFPSLPTSFPESVKGMNPCIDGLIDGPRSVAALAGMSEPQLVQQFEPDSLGYVWAALAHFVRGSSSTTAPKTPHPKREVKKPVLYGNFVRPDPQSSPPRPPSSESGSSSLGYVDQLEAPVFEDSTVRLASCFIRCVLNYAQPFDKPGPFVQFRDERLPWTYSLDEKHSICAIDDGGVQLYDSDGTVVQVAQLEGKRIFNTIVEGKPVITDRLLAQMVGEALALRQDTEKYKISSDDVITILAVTHYVSFFHFKITDDFISKFEELPTY</sequence>
<dbReference type="OrthoDB" id="4923338at2759"/>
<accession>A0A0L0NA91</accession>
<evidence type="ECO:0000313" key="3">
    <source>
        <dbReference type="Proteomes" id="UP000036947"/>
    </source>
</evidence>
<name>A0A0L0NA91_TOLOC</name>
<keyword evidence="3" id="KW-1185">Reference proteome</keyword>
<protein>
    <submittedName>
        <fullName evidence="2">Uncharacterized protein</fullName>
    </submittedName>
</protein>
<evidence type="ECO:0000256" key="1">
    <source>
        <dbReference type="SAM" id="MobiDB-lite"/>
    </source>
</evidence>
<dbReference type="EMBL" id="LFRF01000010">
    <property type="protein sequence ID" value="KND90987.1"/>
    <property type="molecule type" value="Genomic_DNA"/>
</dbReference>
<dbReference type="AlphaFoldDB" id="A0A0L0NA91"/>
<reference evidence="2 3" key="1">
    <citation type="journal article" date="2015" name="BMC Genomics">
        <title>The genome of the truffle-parasite Tolypocladium ophioglossoides and the evolution of antifungal peptaibiotics.</title>
        <authorList>
            <person name="Quandt C.A."/>
            <person name="Bushley K.E."/>
            <person name="Spatafora J.W."/>
        </authorList>
    </citation>
    <scope>NUCLEOTIDE SEQUENCE [LARGE SCALE GENOMIC DNA]</scope>
    <source>
        <strain evidence="2 3">CBS 100239</strain>
    </source>
</reference>
<feature type="region of interest" description="Disordered" evidence="1">
    <location>
        <begin position="130"/>
        <end position="152"/>
    </location>
</feature>
<dbReference type="Proteomes" id="UP000036947">
    <property type="component" value="Unassembled WGS sequence"/>
</dbReference>
<evidence type="ECO:0000313" key="2">
    <source>
        <dbReference type="EMBL" id="KND90987.1"/>
    </source>
</evidence>